<dbReference type="RefSeq" id="WP_189052971.1">
    <property type="nucleotide sequence ID" value="NZ_BMMK01000001.1"/>
</dbReference>
<dbReference type="AlphaFoldDB" id="A0A8J3FS83"/>
<dbReference type="Proteomes" id="UP000637578">
    <property type="component" value="Unassembled WGS sequence"/>
</dbReference>
<keyword evidence="1" id="KW-0812">Transmembrane</keyword>
<gene>
    <name evidence="2" type="ORF">GCM10012275_02840</name>
</gene>
<feature type="transmembrane region" description="Helical" evidence="1">
    <location>
        <begin position="192"/>
        <end position="211"/>
    </location>
</feature>
<evidence type="ECO:0000256" key="1">
    <source>
        <dbReference type="SAM" id="Phobius"/>
    </source>
</evidence>
<feature type="transmembrane region" description="Helical" evidence="1">
    <location>
        <begin position="44"/>
        <end position="63"/>
    </location>
</feature>
<keyword evidence="1" id="KW-0472">Membrane</keyword>
<feature type="transmembrane region" description="Helical" evidence="1">
    <location>
        <begin position="84"/>
        <end position="104"/>
    </location>
</feature>
<sequence length="220" mass="22801">MTALVRYQLAVLTTSQRFLPPLLLFLVTIAVLNSDTPDPLLHLYGISAGVLLPVTTWLTVALVNGESPEQLAISSVTARGHKRTVVASVLSALCVVLVLTAVALGVPLMHTATPTQVVEVVDGLLSHLTSGLAGIAAGLLCSRPLIRRPGTALAAGLVLVLALAFLRNLPPVNTSVRLLLTGGSAPDLPDRLASDAAVALILLTASAVVTVRVRTVRGVR</sequence>
<proteinExistence type="predicted"/>
<evidence type="ECO:0000313" key="3">
    <source>
        <dbReference type="Proteomes" id="UP000637578"/>
    </source>
</evidence>
<feature type="transmembrane region" description="Helical" evidence="1">
    <location>
        <begin position="153"/>
        <end position="172"/>
    </location>
</feature>
<protein>
    <recommendedName>
        <fullName evidence="4">ABC transporter</fullName>
    </recommendedName>
</protein>
<accession>A0A8J3FS83</accession>
<organism evidence="2 3">
    <name type="scientific">Longimycelium tulufanense</name>
    <dbReference type="NCBI Taxonomy" id="907463"/>
    <lineage>
        <taxon>Bacteria</taxon>
        <taxon>Bacillati</taxon>
        <taxon>Actinomycetota</taxon>
        <taxon>Actinomycetes</taxon>
        <taxon>Pseudonocardiales</taxon>
        <taxon>Pseudonocardiaceae</taxon>
        <taxon>Longimycelium</taxon>
    </lineage>
</organism>
<reference evidence="2" key="2">
    <citation type="submission" date="2020-09" db="EMBL/GenBank/DDBJ databases">
        <authorList>
            <person name="Sun Q."/>
            <person name="Zhou Y."/>
        </authorList>
    </citation>
    <scope>NUCLEOTIDE SEQUENCE</scope>
    <source>
        <strain evidence="2">CGMCC 4.5737</strain>
    </source>
</reference>
<keyword evidence="3" id="KW-1185">Reference proteome</keyword>
<evidence type="ECO:0000313" key="2">
    <source>
        <dbReference type="EMBL" id="GGM35037.1"/>
    </source>
</evidence>
<keyword evidence="1" id="KW-1133">Transmembrane helix</keyword>
<name>A0A8J3FS83_9PSEU</name>
<evidence type="ECO:0008006" key="4">
    <source>
        <dbReference type="Google" id="ProtNLM"/>
    </source>
</evidence>
<reference evidence="2" key="1">
    <citation type="journal article" date="2014" name="Int. J. Syst. Evol. Microbiol.">
        <title>Complete genome sequence of Corynebacterium casei LMG S-19264T (=DSM 44701T), isolated from a smear-ripened cheese.</title>
        <authorList>
            <consortium name="US DOE Joint Genome Institute (JGI-PGF)"/>
            <person name="Walter F."/>
            <person name="Albersmeier A."/>
            <person name="Kalinowski J."/>
            <person name="Ruckert C."/>
        </authorList>
    </citation>
    <scope>NUCLEOTIDE SEQUENCE</scope>
    <source>
        <strain evidence="2">CGMCC 4.5737</strain>
    </source>
</reference>
<feature type="transmembrane region" description="Helical" evidence="1">
    <location>
        <begin position="124"/>
        <end position="141"/>
    </location>
</feature>
<dbReference type="EMBL" id="BMMK01000001">
    <property type="protein sequence ID" value="GGM35037.1"/>
    <property type="molecule type" value="Genomic_DNA"/>
</dbReference>
<comment type="caution">
    <text evidence="2">The sequence shown here is derived from an EMBL/GenBank/DDBJ whole genome shotgun (WGS) entry which is preliminary data.</text>
</comment>